<protein>
    <submittedName>
        <fullName evidence="1">Uncharacterized protein</fullName>
    </submittedName>
</protein>
<organism evidence="1">
    <name type="scientific">marine sediment metagenome</name>
    <dbReference type="NCBI Taxonomy" id="412755"/>
    <lineage>
        <taxon>unclassified sequences</taxon>
        <taxon>metagenomes</taxon>
        <taxon>ecological metagenomes</taxon>
    </lineage>
</organism>
<evidence type="ECO:0000313" key="1">
    <source>
        <dbReference type="EMBL" id="KKM19694.1"/>
    </source>
</evidence>
<dbReference type="AlphaFoldDB" id="A0A0F9IIU4"/>
<sequence>MSSRFEAEEILRAAASGAFPAEGHVLLRDADGWKFSPVEELEVQVSLDQIDEPIDDRGLLPSAIAYEDEDNTFVGTNAFVGVTSVPVDTVTDHEAALAIAFAQLTGLIADAQVPESAVVQYADEFPLSRSLLLMGG</sequence>
<proteinExistence type="predicted"/>
<gene>
    <name evidence="1" type="ORF">LCGC14_1653000</name>
</gene>
<comment type="caution">
    <text evidence="1">The sequence shown here is derived from an EMBL/GenBank/DDBJ whole genome shotgun (WGS) entry which is preliminary data.</text>
</comment>
<accession>A0A0F9IIU4</accession>
<name>A0A0F9IIU4_9ZZZZ</name>
<dbReference type="EMBL" id="LAZR01013929">
    <property type="protein sequence ID" value="KKM19694.1"/>
    <property type="molecule type" value="Genomic_DNA"/>
</dbReference>
<reference evidence="1" key="1">
    <citation type="journal article" date="2015" name="Nature">
        <title>Complex archaea that bridge the gap between prokaryotes and eukaryotes.</title>
        <authorList>
            <person name="Spang A."/>
            <person name="Saw J.H."/>
            <person name="Jorgensen S.L."/>
            <person name="Zaremba-Niedzwiedzka K."/>
            <person name="Martijn J."/>
            <person name="Lind A.E."/>
            <person name="van Eijk R."/>
            <person name="Schleper C."/>
            <person name="Guy L."/>
            <person name="Ettema T.J."/>
        </authorList>
    </citation>
    <scope>NUCLEOTIDE SEQUENCE</scope>
</reference>